<dbReference type="eggNOG" id="COG0442">
    <property type="taxonomic scope" value="Bacteria"/>
</dbReference>
<dbReference type="GO" id="GO:0006433">
    <property type="term" value="P:prolyl-tRNA aminoacylation"/>
    <property type="evidence" value="ECO:0007669"/>
    <property type="project" value="UniProtKB-UniRule"/>
</dbReference>
<dbReference type="RefSeq" id="WP_003350157.1">
    <property type="nucleotide sequence ID" value="NZ_AFEU01000001.1"/>
</dbReference>
<dbReference type="InterPro" id="IPR036754">
    <property type="entry name" value="YbaK/aa-tRNA-synt-asso_dom_sf"/>
</dbReference>
<dbReference type="CDD" id="cd04334">
    <property type="entry name" value="ProRS-INS"/>
    <property type="match status" value="1"/>
</dbReference>
<dbReference type="Proteomes" id="UP000010523">
    <property type="component" value="Unassembled WGS sequence"/>
</dbReference>
<dbReference type="PANTHER" id="PTHR42753:SF2">
    <property type="entry name" value="PROLINE--TRNA LIGASE"/>
    <property type="match status" value="1"/>
</dbReference>
<dbReference type="PATRIC" id="fig|997296.3.peg.233"/>
<dbReference type="InterPro" id="IPR045864">
    <property type="entry name" value="aa-tRNA-synth_II/BPL/LPL"/>
</dbReference>
<dbReference type="InterPro" id="IPR002316">
    <property type="entry name" value="Pro-tRNA-ligase_IIa"/>
</dbReference>
<dbReference type="GO" id="GO:0140096">
    <property type="term" value="F:catalytic activity, acting on a protein"/>
    <property type="evidence" value="ECO:0007669"/>
    <property type="project" value="UniProtKB-ARBA"/>
</dbReference>
<sequence>MKQSMTLIPTLREVPADAEIKSHQLLLRAGFIRQNASGIYSFMPLGRKVLQKIEGIIREEMINAGAVELLMPALQQAELWQESGRWYTYGPELMRLKDRNEREFALGATHEEVITSLVRDEVKSYKRLPLTLYQIQTKFRDEKRPRFGLLRGREFIMKDAYSFHSSKETLDEVYEKIFQAYSNIFRRCGLNFRAVIADSGAMGGKDTHEFMVLSDVGEDTIAYSDTSDYAANIEMAPVVVKYEKDNEPEKELEKVKTENQKTIEEVSAYLNIDEKKCIKSLLFKVDETYVLVLVRGDHEVNDIKLKNLFEASTVELADAEETKKILGVSVGSIGPIHVNNVEIVADFAVEAITNGVCGANEEHFHYINVNPVRDFKVSRYADLRFIQEGDPSPDGKGKILFAKGIEVGHVFKLGTRYSETMNAMFLDENGKSQPMIMGCYGIGVSRTLAAVAEQFNDENGLVWPVNIAPFQVHVIAVNMKDEAQASLAEEIYTELQKNRFEVLLDDRQERPGVKFADSDLIGIPVRVTVGKKAADGIVEVKVRKTGEMQEIHKDELLPALTGILKNL</sequence>
<dbReference type="FunFam" id="3.30.930.10:FF:000043">
    <property type="entry name" value="Proline--tRNA ligase"/>
    <property type="match status" value="1"/>
</dbReference>
<dbReference type="InterPro" id="IPR033730">
    <property type="entry name" value="ProRS_core_prok"/>
</dbReference>
<evidence type="ECO:0000313" key="14">
    <source>
        <dbReference type="EMBL" id="EIJ81465.1"/>
    </source>
</evidence>
<evidence type="ECO:0000256" key="10">
    <source>
        <dbReference type="ARBA" id="ARBA00053664"/>
    </source>
</evidence>
<keyword evidence="7 12" id="KW-0648">Protein biosynthesis</keyword>
<name>I3E4P4_BACMT</name>
<reference evidence="14 15" key="1">
    <citation type="journal article" date="2012" name="Appl. Environ. Microbiol.">
        <title>Genome Sequence of Thermotolerant Bacillus methanolicus: Features and Regulation Related to Methylotrophy and Production of L-Lysine and L-Glutamate from Methanol.</title>
        <authorList>
            <person name="Heggeset T.M."/>
            <person name="Krog A."/>
            <person name="Balzer S."/>
            <person name="Wentzel A."/>
            <person name="Ellingsen T.E."/>
            <person name="Brautaset T."/>
        </authorList>
    </citation>
    <scope>NUCLEOTIDE SEQUENCE [LARGE SCALE GENOMIC DNA]</scope>
    <source>
        <strain evidence="14 15">PB1</strain>
    </source>
</reference>
<protein>
    <recommendedName>
        <fullName evidence="12">Proline--tRNA ligase</fullName>
        <ecNumber evidence="12">6.1.1.15</ecNumber>
    </recommendedName>
    <alternativeName>
        <fullName evidence="12">Prolyl-tRNA synthetase</fullName>
        <shortName evidence="12">ProRS</shortName>
    </alternativeName>
</protein>
<dbReference type="CDD" id="cd00861">
    <property type="entry name" value="ProRS_anticodon_short"/>
    <property type="match status" value="1"/>
</dbReference>
<evidence type="ECO:0000259" key="13">
    <source>
        <dbReference type="PROSITE" id="PS50862"/>
    </source>
</evidence>
<dbReference type="PIRSF" id="PIRSF001535">
    <property type="entry name" value="ProRS_1"/>
    <property type="match status" value="1"/>
</dbReference>
<dbReference type="CDD" id="cd00779">
    <property type="entry name" value="ProRS_core_prok"/>
    <property type="match status" value="1"/>
</dbReference>
<dbReference type="InterPro" id="IPR004154">
    <property type="entry name" value="Anticodon-bd"/>
</dbReference>
<evidence type="ECO:0000256" key="11">
    <source>
        <dbReference type="ARBA" id="ARBA00060755"/>
    </source>
</evidence>
<dbReference type="NCBIfam" id="TIGR00409">
    <property type="entry name" value="proS_fam_II"/>
    <property type="match status" value="1"/>
</dbReference>
<dbReference type="PANTHER" id="PTHR42753">
    <property type="entry name" value="MITOCHONDRIAL RIBOSOME PROTEIN L39/PROLYL-TRNA LIGASE FAMILY MEMBER"/>
    <property type="match status" value="1"/>
</dbReference>
<dbReference type="FunFam" id="3.30.930.10:FF:000065">
    <property type="entry name" value="Proline--tRNA ligase"/>
    <property type="match status" value="1"/>
</dbReference>
<dbReference type="EC" id="6.1.1.15" evidence="12"/>
<dbReference type="GO" id="GO:0005829">
    <property type="term" value="C:cytosol"/>
    <property type="evidence" value="ECO:0007669"/>
    <property type="project" value="TreeGrafter"/>
</dbReference>
<dbReference type="GO" id="GO:0002161">
    <property type="term" value="F:aminoacyl-tRNA deacylase activity"/>
    <property type="evidence" value="ECO:0007669"/>
    <property type="project" value="InterPro"/>
</dbReference>
<dbReference type="HAMAP" id="MF_01569">
    <property type="entry name" value="Pro_tRNA_synth_type1"/>
    <property type="match status" value="1"/>
</dbReference>
<evidence type="ECO:0000256" key="5">
    <source>
        <dbReference type="ARBA" id="ARBA00022741"/>
    </source>
</evidence>
<dbReference type="InterPro" id="IPR006195">
    <property type="entry name" value="aa-tRNA-synth_II"/>
</dbReference>
<dbReference type="InterPro" id="IPR050062">
    <property type="entry name" value="Pro-tRNA_synthetase"/>
</dbReference>
<dbReference type="NCBIfam" id="NF006625">
    <property type="entry name" value="PRK09194.1"/>
    <property type="match status" value="1"/>
</dbReference>
<comment type="function">
    <text evidence="10 12">Catalyzes the attachment of proline to tRNA(Pro) in a two-step reaction: proline is first activated by ATP to form Pro-AMP and then transferred to the acceptor end of tRNA(Pro). As ProRS can inadvertently accommodate and process non-cognate amino acids such as alanine and cysteine, to avoid such errors it has two additional distinct editing activities against alanine. One activity is designated as 'pretransfer' editing and involves the tRNA(Pro)-independent hydrolysis of activated Ala-AMP. The other activity is designated 'posttransfer' editing and involves deacylation of mischarged Ala-tRNA(Pro). The misacylated Cys-tRNA(Pro) is not edited by ProRS.</text>
</comment>
<dbReference type="Pfam" id="PF00587">
    <property type="entry name" value="tRNA-synt_2b"/>
    <property type="match status" value="1"/>
</dbReference>
<feature type="domain" description="Aminoacyl-transfer RNA synthetases class-II family profile" evidence="13">
    <location>
        <begin position="38"/>
        <end position="464"/>
    </location>
</feature>
<dbReference type="PROSITE" id="PS50862">
    <property type="entry name" value="AA_TRNA_LIGASE_II"/>
    <property type="match status" value="1"/>
</dbReference>
<dbReference type="InterPro" id="IPR036621">
    <property type="entry name" value="Anticodon-bd_dom_sf"/>
</dbReference>
<keyword evidence="15" id="KW-1185">Reference proteome</keyword>
<dbReference type="Gene3D" id="3.30.930.10">
    <property type="entry name" value="Bira Bifunctional Protein, Domain 2"/>
    <property type="match status" value="2"/>
</dbReference>
<keyword evidence="4 12" id="KW-0436">Ligase</keyword>
<dbReference type="EMBL" id="AFEU01000001">
    <property type="protein sequence ID" value="EIJ81465.1"/>
    <property type="molecule type" value="Genomic_DNA"/>
</dbReference>
<keyword evidence="5 12" id="KW-0547">Nucleotide-binding</keyword>
<evidence type="ECO:0000256" key="6">
    <source>
        <dbReference type="ARBA" id="ARBA00022840"/>
    </source>
</evidence>
<keyword evidence="6 12" id="KW-0067">ATP-binding</keyword>
<dbReference type="AlphaFoldDB" id="I3E4P4"/>
<dbReference type="PRINTS" id="PR01046">
    <property type="entry name" value="TRNASYNTHPRO"/>
</dbReference>
<comment type="subunit">
    <text evidence="2 12">Homodimer.</text>
</comment>
<comment type="similarity">
    <text evidence="11 12">Belongs to the class-II aminoacyl-tRNA synthetase family. ProS type 1 subfamily.</text>
</comment>
<evidence type="ECO:0000256" key="1">
    <source>
        <dbReference type="ARBA" id="ARBA00004496"/>
    </source>
</evidence>
<dbReference type="SUPFAM" id="SSF52954">
    <property type="entry name" value="Class II aaRS ABD-related"/>
    <property type="match status" value="1"/>
</dbReference>
<dbReference type="InterPro" id="IPR004500">
    <property type="entry name" value="Pro-tRNA-synth_IIa_bac-type"/>
</dbReference>
<dbReference type="SUPFAM" id="SSF55681">
    <property type="entry name" value="Class II aaRS and biotin synthetases"/>
    <property type="match status" value="1"/>
</dbReference>
<evidence type="ECO:0000256" key="12">
    <source>
        <dbReference type="HAMAP-Rule" id="MF_01569"/>
    </source>
</evidence>
<evidence type="ECO:0000256" key="3">
    <source>
        <dbReference type="ARBA" id="ARBA00022490"/>
    </source>
</evidence>
<dbReference type="GO" id="GO:0016740">
    <property type="term" value="F:transferase activity"/>
    <property type="evidence" value="ECO:0007669"/>
    <property type="project" value="UniProtKB-ARBA"/>
</dbReference>
<organism evidence="14 15">
    <name type="scientific">Bacillus methanolicus PB1</name>
    <dbReference type="NCBI Taxonomy" id="997296"/>
    <lineage>
        <taxon>Bacteria</taxon>
        <taxon>Bacillati</taxon>
        <taxon>Bacillota</taxon>
        <taxon>Bacilli</taxon>
        <taxon>Bacillales</taxon>
        <taxon>Bacillaceae</taxon>
        <taxon>Bacillus</taxon>
    </lineage>
</organism>
<dbReference type="OrthoDB" id="9809052at2"/>
<dbReference type="GO" id="GO:0004827">
    <property type="term" value="F:proline-tRNA ligase activity"/>
    <property type="evidence" value="ECO:0007669"/>
    <property type="project" value="UniProtKB-UniRule"/>
</dbReference>
<proteinExistence type="inferred from homology"/>
<dbReference type="InterPro" id="IPR023717">
    <property type="entry name" value="Pro-tRNA-Synthase_IIa_type1"/>
</dbReference>
<evidence type="ECO:0000256" key="2">
    <source>
        <dbReference type="ARBA" id="ARBA00011738"/>
    </source>
</evidence>
<comment type="catalytic activity">
    <reaction evidence="9 12">
        <text>tRNA(Pro) + L-proline + ATP = L-prolyl-tRNA(Pro) + AMP + diphosphate</text>
        <dbReference type="Rhea" id="RHEA:14305"/>
        <dbReference type="Rhea" id="RHEA-COMP:9700"/>
        <dbReference type="Rhea" id="RHEA-COMP:9702"/>
        <dbReference type="ChEBI" id="CHEBI:30616"/>
        <dbReference type="ChEBI" id="CHEBI:33019"/>
        <dbReference type="ChEBI" id="CHEBI:60039"/>
        <dbReference type="ChEBI" id="CHEBI:78442"/>
        <dbReference type="ChEBI" id="CHEBI:78532"/>
        <dbReference type="ChEBI" id="CHEBI:456215"/>
        <dbReference type="EC" id="6.1.1.15"/>
    </reaction>
</comment>
<gene>
    <name evidence="12" type="primary">proS</name>
    <name evidence="14" type="ORF">PB1_00930</name>
</gene>
<dbReference type="GO" id="GO:0005524">
    <property type="term" value="F:ATP binding"/>
    <property type="evidence" value="ECO:0007669"/>
    <property type="project" value="UniProtKB-UniRule"/>
</dbReference>
<dbReference type="InterPro" id="IPR002314">
    <property type="entry name" value="aa-tRNA-synt_IIb"/>
</dbReference>
<dbReference type="Gene3D" id="3.40.50.800">
    <property type="entry name" value="Anticodon-binding domain"/>
    <property type="match status" value="1"/>
</dbReference>
<evidence type="ECO:0000313" key="15">
    <source>
        <dbReference type="Proteomes" id="UP000010523"/>
    </source>
</evidence>
<dbReference type="Pfam" id="PF03129">
    <property type="entry name" value="HGTP_anticodon"/>
    <property type="match status" value="1"/>
</dbReference>
<dbReference type="InterPro" id="IPR044140">
    <property type="entry name" value="ProRS_anticodon_short"/>
</dbReference>
<evidence type="ECO:0000256" key="4">
    <source>
        <dbReference type="ARBA" id="ARBA00022598"/>
    </source>
</evidence>
<dbReference type="FunFam" id="3.40.50.800:FF:000011">
    <property type="entry name" value="Proline--tRNA ligase"/>
    <property type="match status" value="1"/>
</dbReference>
<comment type="caution">
    <text evidence="14">The sequence shown here is derived from an EMBL/GenBank/DDBJ whole genome shotgun (WGS) entry which is preliminary data.</text>
</comment>
<dbReference type="SUPFAM" id="SSF55826">
    <property type="entry name" value="YbaK/ProRS associated domain"/>
    <property type="match status" value="1"/>
</dbReference>
<dbReference type="InterPro" id="IPR007214">
    <property type="entry name" value="YbaK/aa-tRNA-synth-assoc-dom"/>
</dbReference>
<comment type="subcellular location">
    <subcellularLocation>
        <location evidence="1 12">Cytoplasm</location>
    </subcellularLocation>
</comment>
<comment type="domain">
    <text evidence="12">Consists of three domains: the N-terminal catalytic domain, the editing domain and the C-terminal anticodon-binding domain.</text>
</comment>
<evidence type="ECO:0000256" key="9">
    <source>
        <dbReference type="ARBA" id="ARBA00047671"/>
    </source>
</evidence>
<evidence type="ECO:0000256" key="8">
    <source>
        <dbReference type="ARBA" id="ARBA00023146"/>
    </source>
</evidence>
<keyword evidence="3 12" id="KW-0963">Cytoplasm</keyword>
<dbReference type="Pfam" id="PF04073">
    <property type="entry name" value="tRNA_edit"/>
    <property type="match status" value="1"/>
</dbReference>
<evidence type="ECO:0000256" key="7">
    <source>
        <dbReference type="ARBA" id="ARBA00022917"/>
    </source>
</evidence>
<accession>I3E4P4</accession>
<dbReference type="Gene3D" id="3.90.960.10">
    <property type="entry name" value="YbaK/aminoacyl-tRNA synthetase-associated domain"/>
    <property type="match status" value="1"/>
</dbReference>
<keyword evidence="8 12" id="KW-0030">Aminoacyl-tRNA synthetase</keyword>
<dbReference type="STRING" id="997296.PB1_00930"/>